<protein>
    <submittedName>
        <fullName evidence="2">Uncharacterized protein</fullName>
    </submittedName>
</protein>
<feature type="compositionally biased region" description="Basic and acidic residues" evidence="1">
    <location>
        <begin position="116"/>
        <end position="125"/>
    </location>
</feature>
<feature type="compositionally biased region" description="Basic and acidic residues" evidence="1">
    <location>
        <begin position="98"/>
        <end position="107"/>
    </location>
</feature>
<evidence type="ECO:0000313" key="3">
    <source>
        <dbReference type="Proteomes" id="UP000827892"/>
    </source>
</evidence>
<evidence type="ECO:0000313" key="2">
    <source>
        <dbReference type="EMBL" id="ULU06119.1"/>
    </source>
</evidence>
<accession>A0AAE9DJG8</accession>
<feature type="compositionally biased region" description="Basic and acidic residues" evidence="1">
    <location>
        <begin position="37"/>
        <end position="59"/>
    </location>
</feature>
<sequence length="150" mass="17576">MSGSVPMDVDTTVVETKKDSSTASSQLTNTTPLHAPKNVEEMTVQEEKEHHRRKGEEEYIKSLQSKIDILITKLQRAQEYKNNEVERLNKRRKVYDNKIKVKDDRKNTGSNIRKRQRDETDEKEQVLEALRARKKTQKELKDIQIPTNKD</sequence>
<dbReference type="Proteomes" id="UP000827892">
    <property type="component" value="Chromosome II"/>
</dbReference>
<dbReference type="EMBL" id="CP090892">
    <property type="protein sequence ID" value="ULU06119.1"/>
    <property type="molecule type" value="Genomic_DNA"/>
</dbReference>
<feature type="region of interest" description="Disordered" evidence="1">
    <location>
        <begin position="1"/>
        <end position="59"/>
    </location>
</feature>
<name>A0AAE9DJG8_CAEBR</name>
<proteinExistence type="predicted"/>
<gene>
    <name evidence="2" type="ORF">L3Y34_018184</name>
</gene>
<reference evidence="2 3" key="1">
    <citation type="submission" date="2022-05" db="EMBL/GenBank/DDBJ databases">
        <title>Chromosome-level reference genomes for two strains of Caenorhabditis briggsae: an improved platform for comparative genomics.</title>
        <authorList>
            <person name="Stevens L."/>
            <person name="Andersen E.C."/>
        </authorList>
    </citation>
    <scope>NUCLEOTIDE SEQUENCE [LARGE SCALE GENOMIC DNA]</scope>
    <source>
        <strain evidence="2">QX1410_ONT</strain>
        <tissue evidence="2">Whole-organism</tissue>
    </source>
</reference>
<dbReference type="AlphaFoldDB" id="A0AAE9DJG8"/>
<feature type="compositionally biased region" description="Polar residues" evidence="1">
    <location>
        <begin position="21"/>
        <end position="32"/>
    </location>
</feature>
<feature type="region of interest" description="Disordered" evidence="1">
    <location>
        <begin position="98"/>
        <end position="125"/>
    </location>
</feature>
<evidence type="ECO:0000256" key="1">
    <source>
        <dbReference type="SAM" id="MobiDB-lite"/>
    </source>
</evidence>
<organism evidence="2 3">
    <name type="scientific">Caenorhabditis briggsae</name>
    <dbReference type="NCBI Taxonomy" id="6238"/>
    <lineage>
        <taxon>Eukaryota</taxon>
        <taxon>Metazoa</taxon>
        <taxon>Ecdysozoa</taxon>
        <taxon>Nematoda</taxon>
        <taxon>Chromadorea</taxon>
        <taxon>Rhabditida</taxon>
        <taxon>Rhabditina</taxon>
        <taxon>Rhabditomorpha</taxon>
        <taxon>Rhabditoidea</taxon>
        <taxon>Rhabditidae</taxon>
        <taxon>Peloderinae</taxon>
        <taxon>Caenorhabditis</taxon>
    </lineage>
</organism>
<dbReference type="KEGG" id="cbr:CBG_02912"/>